<sequence length="153" mass="16827">MLLYVWLLLATLSVFIWISDANRRHISNFNCVCVFVLCVVIFIHSDRYISMLYVAPYSAACSVLYTISTLVGGFIMNRLGIIGGGDAKLFFAFSIAIAPNYLPITIMLIAVIGGLQAMLLVFFSWSQNQLYTRGVPYGFAICVGCLFGIAASI</sequence>
<reference evidence="3 4" key="1">
    <citation type="submission" date="2019-09" db="EMBL/GenBank/DDBJ databases">
        <title>Hybrid Assembly of the complete Genome of the Deep-Sea Bacterium Moritella marina from long Nanopore and Illumina reads.</title>
        <authorList>
            <person name="Magin S."/>
            <person name="Georgoulis A."/>
            <person name="Papadimitriou K."/>
            <person name="Iliakis G."/>
            <person name="Vorgias C.E."/>
        </authorList>
    </citation>
    <scope>NUCLEOTIDE SEQUENCE [LARGE SCALE GENOMIC DNA]</scope>
    <source>
        <strain evidence="3 4">MP-1</strain>
    </source>
</reference>
<keyword evidence="1" id="KW-0812">Transmembrane</keyword>
<evidence type="ECO:0000313" key="4">
    <source>
        <dbReference type="Proteomes" id="UP000327424"/>
    </source>
</evidence>
<accession>A0A5J6WN90</accession>
<dbReference type="EMBL" id="CP044399">
    <property type="protein sequence ID" value="QFI38761.1"/>
    <property type="molecule type" value="Genomic_DNA"/>
</dbReference>
<evidence type="ECO:0000259" key="2">
    <source>
        <dbReference type="Pfam" id="PF01478"/>
    </source>
</evidence>
<organism evidence="3 4">
    <name type="scientific">Moritella marina ATCC 15381</name>
    <dbReference type="NCBI Taxonomy" id="1202962"/>
    <lineage>
        <taxon>Bacteria</taxon>
        <taxon>Pseudomonadati</taxon>
        <taxon>Pseudomonadota</taxon>
        <taxon>Gammaproteobacteria</taxon>
        <taxon>Alteromonadales</taxon>
        <taxon>Moritellaceae</taxon>
        <taxon>Moritella</taxon>
    </lineage>
</organism>
<dbReference type="GO" id="GO:0004190">
    <property type="term" value="F:aspartic-type endopeptidase activity"/>
    <property type="evidence" value="ECO:0007669"/>
    <property type="project" value="InterPro"/>
</dbReference>
<protein>
    <recommendedName>
        <fullName evidence="2">Prepilin type IV endopeptidase peptidase domain-containing protein</fullName>
    </recommendedName>
</protein>
<evidence type="ECO:0000313" key="3">
    <source>
        <dbReference type="EMBL" id="QFI38761.1"/>
    </source>
</evidence>
<feature type="transmembrane region" description="Helical" evidence="1">
    <location>
        <begin position="26"/>
        <end position="45"/>
    </location>
</feature>
<dbReference type="GO" id="GO:0016020">
    <property type="term" value="C:membrane"/>
    <property type="evidence" value="ECO:0007669"/>
    <property type="project" value="InterPro"/>
</dbReference>
<dbReference type="AlphaFoldDB" id="A0A5J6WN90"/>
<keyword evidence="4" id="KW-1185">Reference proteome</keyword>
<name>A0A5J6WN90_MORMI</name>
<keyword evidence="1" id="KW-1133">Transmembrane helix</keyword>
<dbReference type="Pfam" id="PF01478">
    <property type="entry name" value="Peptidase_A24"/>
    <property type="match status" value="1"/>
</dbReference>
<feature type="domain" description="Prepilin type IV endopeptidase peptidase" evidence="2">
    <location>
        <begin position="7"/>
        <end position="115"/>
    </location>
</feature>
<dbReference type="InterPro" id="IPR000045">
    <property type="entry name" value="Prepilin_IV_endopep_pep"/>
</dbReference>
<feature type="transmembrane region" description="Helical" evidence="1">
    <location>
        <begin position="101"/>
        <end position="123"/>
    </location>
</feature>
<feature type="transmembrane region" description="Helical" evidence="1">
    <location>
        <begin position="135"/>
        <end position="152"/>
    </location>
</feature>
<gene>
    <name evidence="3" type="ORF">FR932_13315</name>
</gene>
<dbReference type="OrthoDB" id="6199155at2"/>
<proteinExistence type="predicted"/>
<dbReference type="Proteomes" id="UP000327424">
    <property type="component" value="Chromosome"/>
</dbReference>
<dbReference type="KEGG" id="mmaa:FR932_13315"/>
<feature type="transmembrane region" description="Helical" evidence="1">
    <location>
        <begin position="57"/>
        <end position="81"/>
    </location>
</feature>
<dbReference type="RefSeq" id="WP_081588299.1">
    <property type="nucleotide sequence ID" value="NZ_ALOE01000002.1"/>
</dbReference>
<dbReference type="Gene3D" id="1.20.120.1220">
    <property type="match status" value="1"/>
</dbReference>
<keyword evidence="1" id="KW-0472">Membrane</keyword>
<evidence type="ECO:0000256" key="1">
    <source>
        <dbReference type="SAM" id="Phobius"/>
    </source>
</evidence>